<dbReference type="Pfam" id="PF07690">
    <property type="entry name" value="MFS_1"/>
    <property type="match status" value="1"/>
</dbReference>
<feature type="transmembrane region" description="Helical" evidence="6">
    <location>
        <begin position="140"/>
        <end position="159"/>
    </location>
</feature>
<feature type="transmembrane region" description="Helical" evidence="6">
    <location>
        <begin position="295"/>
        <end position="313"/>
    </location>
</feature>
<dbReference type="InterPro" id="IPR036259">
    <property type="entry name" value="MFS_trans_sf"/>
</dbReference>
<evidence type="ECO:0000256" key="3">
    <source>
        <dbReference type="ARBA" id="ARBA00022692"/>
    </source>
</evidence>
<feature type="transmembrane region" description="Helical" evidence="6">
    <location>
        <begin position="264"/>
        <end position="283"/>
    </location>
</feature>
<evidence type="ECO:0000259" key="7">
    <source>
        <dbReference type="PROSITE" id="PS50850"/>
    </source>
</evidence>
<keyword evidence="2" id="KW-1003">Cell membrane</keyword>
<keyword evidence="9" id="KW-1185">Reference proteome</keyword>
<dbReference type="PANTHER" id="PTHR43124">
    <property type="entry name" value="PURINE EFFLUX PUMP PBUE"/>
    <property type="match status" value="1"/>
</dbReference>
<accession>A0A7W8M9G7</accession>
<dbReference type="InterPro" id="IPR011701">
    <property type="entry name" value="MFS"/>
</dbReference>
<gene>
    <name evidence="8" type="ORF">HNQ70_002886</name>
</gene>
<evidence type="ECO:0000256" key="2">
    <source>
        <dbReference type="ARBA" id="ARBA00022475"/>
    </source>
</evidence>
<dbReference type="GO" id="GO:0005886">
    <property type="term" value="C:plasma membrane"/>
    <property type="evidence" value="ECO:0007669"/>
    <property type="project" value="UniProtKB-SubCell"/>
</dbReference>
<evidence type="ECO:0000313" key="8">
    <source>
        <dbReference type="EMBL" id="MBB5272863.1"/>
    </source>
</evidence>
<dbReference type="Proteomes" id="UP000532440">
    <property type="component" value="Unassembled WGS sequence"/>
</dbReference>
<reference evidence="8 9" key="1">
    <citation type="submission" date="2020-08" db="EMBL/GenBank/DDBJ databases">
        <title>Genomic Encyclopedia of Type Strains, Phase IV (KMG-IV): sequencing the most valuable type-strain genomes for metagenomic binning, comparative biology and taxonomic classification.</title>
        <authorList>
            <person name="Goeker M."/>
        </authorList>
    </citation>
    <scope>NUCLEOTIDE SEQUENCE [LARGE SCALE GENOMIC DNA]</scope>
    <source>
        <strain evidence="8 9">DSM 29781</strain>
    </source>
</reference>
<dbReference type="EMBL" id="JACHGB010000005">
    <property type="protein sequence ID" value="MBB5272863.1"/>
    <property type="molecule type" value="Genomic_DNA"/>
</dbReference>
<feature type="transmembrane region" description="Helical" evidence="6">
    <location>
        <begin position="319"/>
        <end position="339"/>
    </location>
</feature>
<feature type="transmembrane region" description="Helical" evidence="6">
    <location>
        <begin position="12"/>
        <end position="37"/>
    </location>
</feature>
<dbReference type="PANTHER" id="PTHR43124:SF3">
    <property type="entry name" value="CHLORAMPHENICOL EFFLUX PUMP RV0191"/>
    <property type="match status" value="1"/>
</dbReference>
<dbReference type="GO" id="GO:0022857">
    <property type="term" value="F:transmembrane transporter activity"/>
    <property type="evidence" value="ECO:0007669"/>
    <property type="project" value="InterPro"/>
</dbReference>
<comment type="caution">
    <text evidence="8">The sequence shown here is derived from an EMBL/GenBank/DDBJ whole genome shotgun (WGS) entry which is preliminary data.</text>
</comment>
<feature type="transmembrane region" description="Helical" evidence="6">
    <location>
        <begin position="390"/>
        <end position="408"/>
    </location>
</feature>
<name>A0A7W8M9G7_9BURK</name>
<organism evidence="8 9">
    <name type="scientific">Quisquiliibacterium transsilvanicum</name>
    <dbReference type="NCBI Taxonomy" id="1549638"/>
    <lineage>
        <taxon>Bacteria</taxon>
        <taxon>Pseudomonadati</taxon>
        <taxon>Pseudomonadota</taxon>
        <taxon>Betaproteobacteria</taxon>
        <taxon>Burkholderiales</taxon>
        <taxon>Burkholderiaceae</taxon>
        <taxon>Quisquiliibacterium</taxon>
    </lineage>
</organism>
<evidence type="ECO:0000313" key="9">
    <source>
        <dbReference type="Proteomes" id="UP000532440"/>
    </source>
</evidence>
<sequence length="422" mass="45662">MSPNPNPLRGRPAVVVFACFAAGYFLSFALRSVNAVIAPELTREFGLTNAELGSLSAAYFLGFSLLQLPLGIWLDRYGSRRVNAGLLLVAAVGCALFAVAPNVGTLWAGRALIGVGVAGALMAALKGYRFWYAPRRLQQLTAWMLMAGTAGALSATVPVQRMLPLLGWRGVFWLVGLLLLVVAVALFRLVPRDEEHATAASAARAAASARPGSYGEVFRDGYFWRFGVLAVLPQASYVSLQTLWAGPWFVDVLGMAPSRAAEALFAFSLASVIGFYVQSWLVPRIERKGWPMVRYAATGMVLLMTMKLSIALVGAPWAWMLWVPLALSATCFPAVQTHVSLSFRPELTGRVYTSLNMVLFVSIFVTQWMFGVAIDALEGLGWQRPEAFRTALGLWLVFEVAALGWLLLSKARAPLARAAAAA</sequence>
<dbReference type="InterPro" id="IPR050189">
    <property type="entry name" value="MFS_Efflux_Transporters"/>
</dbReference>
<feature type="transmembrane region" description="Helical" evidence="6">
    <location>
        <begin position="171"/>
        <end position="190"/>
    </location>
</feature>
<dbReference type="InterPro" id="IPR020846">
    <property type="entry name" value="MFS_dom"/>
</dbReference>
<dbReference type="PROSITE" id="PS50850">
    <property type="entry name" value="MFS"/>
    <property type="match status" value="1"/>
</dbReference>
<keyword evidence="5 6" id="KW-0472">Membrane</keyword>
<feature type="transmembrane region" description="Helical" evidence="6">
    <location>
        <begin position="351"/>
        <end position="370"/>
    </location>
</feature>
<evidence type="ECO:0000256" key="4">
    <source>
        <dbReference type="ARBA" id="ARBA00022989"/>
    </source>
</evidence>
<feature type="transmembrane region" description="Helical" evidence="6">
    <location>
        <begin position="222"/>
        <end position="244"/>
    </location>
</feature>
<proteinExistence type="predicted"/>
<protein>
    <submittedName>
        <fullName evidence="8">Putative MFS family arabinose efflux permease</fullName>
    </submittedName>
</protein>
<feature type="transmembrane region" description="Helical" evidence="6">
    <location>
        <begin position="82"/>
        <end position="101"/>
    </location>
</feature>
<dbReference type="RefSeq" id="WP_183968813.1">
    <property type="nucleotide sequence ID" value="NZ_BAABEW010000012.1"/>
</dbReference>
<dbReference type="SUPFAM" id="SSF103473">
    <property type="entry name" value="MFS general substrate transporter"/>
    <property type="match status" value="1"/>
</dbReference>
<dbReference type="AlphaFoldDB" id="A0A7W8M9G7"/>
<feature type="transmembrane region" description="Helical" evidence="6">
    <location>
        <begin position="57"/>
        <end position="75"/>
    </location>
</feature>
<evidence type="ECO:0000256" key="6">
    <source>
        <dbReference type="SAM" id="Phobius"/>
    </source>
</evidence>
<feature type="transmembrane region" description="Helical" evidence="6">
    <location>
        <begin position="107"/>
        <end position="128"/>
    </location>
</feature>
<comment type="subcellular location">
    <subcellularLocation>
        <location evidence="1">Cell membrane</location>
        <topology evidence="1">Multi-pass membrane protein</topology>
    </subcellularLocation>
</comment>
<dbReference type="Gene3D" id="1.20.1250.20">
    <property type="entry name" value="MFS general substrate transporter like domains"/>
    <property type="match status" value="1"/>
</dbReference>
<keyword evidence="4 6" id="KW-1133">Transmembrane helix</keyword>
<evidence type="ECO:0000256" key="1">
    <source>
        <dbReference type="ARBA" id="ARBA00004651"/>
    </source>
</evidence>
<keyword evidence="3 6" id="KW-0812">Transmembrane</keyword>
<evidence type="ECO:0000256" key="5">
    <source>
        <dbReference type="ARBA" id="ARBA00023136"/>
    </source>
</evidence>
<feature type="domain" description="Major facilitator superfamily (MFS) profile" evidence="7">
    <location>
        <begin position="15"/>
        <end position="422"/>
    </location>
</feature>